<keyword evidence="9 14" id="KW-0472">Membrane</keyword>
<evidence type="ECO:0000256" key="10">
    <source>
        <dbReference type="ARBA" id="ARBA00023209"/>
    </source>
</evidence>
<feature type="transmembrane region" description="Helical" evidence="14">
    <location>
        <begin position="153"/>
        <end position="171"/>
    </location>
</feature>
<evidence type="ECO:0000256" key="13">
    <source>
        <dbReference type="SAM" id="MobiDB-lite"/>
    </source>
</evidence>
<evidence type="ECO:0000256" key="2">
    <source>
        <dbReference type="ARBA" id="ARBA00006675"/>
    </source>
</evidence>
<evidence type="ECO:0000256" key="9">
    <source>
        <dbReference type="ARBA" id="ARBA00023136"/>
    </source>
</evidence>
<evidence type="ECO:0000256" key="8">
    <source>
        <dbReference type="ARBA" id="ARBA00023098"/>
    </source>
</evidence>
<name>A0A813KI02_POLGL</name>
<evidence type="ECO:0000256" key="5">
    <source>
        <dbReference type="ARBA" id="ARBA00022679"/>
    </source>
</evidence>
<feature type="non-terminal residue" evidence="15">
    <location>
        <position position="1"/>
    </location>
</feature>
<feature type="transmembrane region" description="Helical" evidence="14">
    <location>
        <begin position="202"/>
        <end position="221"/>
    </location>
</feature>
<comment type="caution">
    <text evidence="15">The sequence shown here is derived from an EMBL/GenBank/DDBJ whole genome shotgun (WGS) entry which is preliminary data.</text>
</comment>
<keyword evidence="4" id="KW-0444">Lipid biosynthesis</keyword>
<dbReference type="PANTHER" id="PTHR31201">
    <property type="entry name" value="OS01G0585100 PROTEIN"/>
    <property type="match status" value="1"/>
</dbReference>
<comment type="subcellular location">
    <subcellularLocation>
        <location evidence="1">Membrane</location>
        <topology evidence="1">Multi-pass membrane protein</topology>
    </subcellularLocation>
</comment>
<organism evidence="15 16">
    <name type="scientific">Polarella glacialis</name>
    <name type="common">Dinoflagellate</name>
    <dbReference type="NCBI Taxonomy" id="89957"/>
    <lineage>
        <taxon>Eukaryota</taxon>
        <taxon>Sar</taxon>
        <taxon>Alveolata</taxon>
        <taxon>Dinophyceae</taxon>
        <taxon>Suessiales</taxon>
        <taxon>Suessiaceae</taxon>
        <taxon>Polarella</taxon>
    </lineage>
</organism>
<dbReference type="Proteomes" id="UP000626109">
    <property type="component" value="Unassembled WGS sequence"/>
</dbReference>
<evidence type="ECO:0000256" key="6">
    <source>
        <dbReference type="ARBA" id="ARBA00022692"/>
    </source>
</evidence>
<dbReference type="GO" id="GO:0016020">
    <property type="term" value="C:membrane"/>
    <property type="evidence" value="ECO:0007669"/>
    <property type="project" value="UniProtKB-SubCell"/>
</dbReference>
<feature type="region of interest" description="Disordered" evidence="13">
    <location>
        <begin position="1"/>
        <end position="50"/>
    </location>
</feature>
<keyword evidence="7 14" id="KW-1133">Transmembrane helix</keyword>
<feature type="transmembrane region" description="Helical" evidence="14">
    <location>
        <begin position="227"/>
        <end position="246"/>
    </location>
</feature>
<dbReference type="PANTHER" id="PTHR31201:SF1">
    <property type="entry name" value="GLYCEROPHOSPHOCHOLINE ACYLTRANSFERASE 1"/>
    <property type="match status" value="1"/>
</dbReference>
<dbReference type="GO" id="GO:0006656">
    <property type="term" value="P:phosphatidylcholine biosynthetic process"/>
    <property type="evidence" value="ECO:0007669"/>
    <property type="project" value="TreeGrafter"/>
</dbReference>
<keyword evidence="6 14" id="KW-0812">Transmembrane</keyword>
<dbReference type="AlphaFoldDB" id="A0A813KI02"/>
<dbReference type="Pfam" id="PF10998">
    <property type="entry name" value="DUF2838"/>
    <property type="match status" value="1"/>
</dbReference>
<reference evidence="15" key="1">
    <citation type="submission" date="2021-02" db="EMBL/GenBank/DDBJ databases">
        <authorList>
            <person name="Dougan E. K."/>
            <person name="Rhodes N."/>
            <person name="Thang M."/>
            <person name="Chan C."/>
        </authorList>
    </citation>
    <scope>NUCLEOTIDE SEQUENCE</scope>
</reference>
<dbReference type="InterPro" id="IPR021261">
    <property type="entry name" value="GPCAT"/>
</dbReference>
<evidence type="ECO:0000256" key="12">
    <source>
        <dbReference type="ARBA" id="ARBA00023315"/>
    </source>
</evidence>
<feature type="non-terminal residue" evidence="15">
    <location>
        <position position="317"/>
    </location>
</feature>
<keyword evidence="11" id="KW-1208">Phospholipid metabolism</keyword>
<gene>
    <name evidence="15" type="ORF">PGLA2088_LOCUS34642</name>
</gene>
<evidence type="ECO:0000256" key="14">
    <source>
        <dbReference type="SAM" id="Phobius"/>
    </source>
</evidence>
<dbReference type="EMBL" id="CAJNNW010031481">
    <property type="protein sequence ID" value="CAE8707697.1"/>
    <property type="molecule type" value="Genomic_DNA"/>
</dbReference>
<evidence type="ECO:0000313" key="16">
    <source>
        <dbReference type="Proteomes" id="UP000626109"/>
    </source>
</evidence>
<keyword evidence="10" id="KW-0594">Phospholipid biosynthesis</keyword>
<evidence type="ECO:0000256" key="4">
    <source>
        <dbReference type="ARBA" id="ARBA00022516"/>
    </source>
</evidence>
<evidence type="ECO:0000256" key="1">
    <source>
        <dbReference type="ARBA" id="ARBA00004141"/>
    </source>
</evidence>
<accession>A0A813KI02</accession>
<comment type="similarity">
    <text evidence="2">Belongs to the GPC1 family.</text>
</comment>
<evidence type="ECO:0000256" key="3">
    <source>
        <dbReference type="ARBA" id="ARBA00019082"/>
    </source>
</evidence>
<evidence type="ECO:0000256" key="7">
    <source>
        <dbReference type="ARBA" id="ARBA00022989"/>
    </source>
</evidence>
<evidence type="ECO:0000313" key="15">
    <source>
        <dbReference type="EMBL" id="CAE8707697.1"/>
    </source>
</evidence>
<keyword evidence="8" id="KW-0443">Lipid metabolism</keyword>
<sequence>GLDFRWRRPWSQRPKVSSTEGSEPPSRDRSPPSSPERQKCVERSFEDEDQQMYLDQEYESEYSEHSENEAAAPLFSRRSRRTRLQLTHRVETLVQDLRERQEVFRRRQKDLTKASYQRLRSEFLRQEEQLVQRSRRMVATLQSGRSRAWRHKWVFAVVQADFVVSAFWLGASPETFYFYYSAQMLLVLSCKVFDYRVNLQHYFLLDFCFFANLCVLAWLWLMPTSGFCFNAADAFGGLLSISIVLFRNSCVPHDPQRISNAYVHYPAVIVMLSVKLRCEGDLCVGIQNGLSPSWYRRLGEAWAMYLMWAVVYVSVIF</sequence>
<protein>
    <recommendedName>
        <fullName evidence="3">Glycerophosphocholine acyltransferase 1</fullName>
    </recommendedName>
</protein>
<keyword evidence="12" id="KW-0012">Acyltransferase</keyword>
<dbReference type="GO" id="GO:0016746">
    <property type="term" value="F:acyltransferase activity"/>
    <property type="evidence" value="ECO:0007669"/>
    <property type="project" value="UniProtKB-KW"/>
</dbReference>
<feature type="transmembrane region" description="Helical" evidence="14">
    <location>
        <begin position="298"/>
        <end position="316"/>
    </location>
</feature>
<feature type="compositionally biased region" description="Basic and acidic residues" evidence="13">
    <location>
        <begin position="25"/>
        <end position="44"/>
    </location>
</feature>
<proteinExistence type="inferred from homology"/>
<evidence type="ECO:0000256" key="11">
    <source>
        <dbReference type="ARBA" id="ARBA00023264"/>
    </source>
</evidence>
<keyword evidence="5" id="KW-0808">Transferase</keyword>